<organism evidence="1 2">
    <name type="scientific">Nothophoma quercina</name>
    <dbReference type="NCBI Taxonomy" id="749835"/>
    <lineage>
        <taxon>Eukaryota</taxon>
        <taxon>Fungi</taxon>
        <taxon>Dikarya</taxon>
        <taxon>Ascomycota</taxon>
        <taxon>Pezizomycotina</taxon>
        <taxon>Dothideomycetes</taxon>
        <taxon>Pleosporomycetidae</taxon>
        <taxon>Pleosporales</taxon>
        <taxon>Pleosporineae</taxon>
        <taxon>Didymellaceae</taxon>
        <taxon>Nothophoma</taxon>
    </lineage>
</organism>
<reference evidence="1 2" key="1">
    <citation type="submission" date="2024-02" db="EMBL/GenBank/DDBJ databases">
        <title>De novo assembly and annotation of 12 fungi associated with fruit tree decline syndrome in Ontario, Canada.</title>
        <authorList>
            <person name="Sulman M."/>
            <person name="Ellouze W."/>
            <person name="Ilyukhin E."/>
        </authorList>
    </citation>
    <scope>NUCLEOTIDE SEQUENCE [LARGE SCALE GENOMIC DNA]</scope>
    <source>
        <strain evidence="1 2">M97-236</strain>
    </source>
</reference>
<comment type="caution">
    <text evidence="1">The sequence shown here is derived from an EMBL/GenBank/DDBJ whole genome shotgun (WGS) entry which is preliminary data.</text>
</comment>
<dbReference type="Proteomes" id="UP001521222">
    <property type="component" value="Unassembled WGS sequence"/>
</dbReference>
<evidence type="ECO:0000313" key="1">
    <source>
        <dbReference type="EMBL" id="KAL1592877.1"/>
    </source>
</evidence>
<sequence length="170" mass="19399">MSVNDPISVLPRARYKEQHEENFHRSLEYVHIQNKILAALVKHDTILTAREAYKWTSRIGCPGIRPQPLQALRLCYYMRSLGYETYAHVKADIDPRTARQRAMLQLLVANAKSEERGIGHDHLYWAQNLNTNEVVKKAYKLQRLNTQADSAGGGSEVVVEPDGSMTRLIN</sequence>
<keyword evidence="2" id="KW-1185">Reference proteome</keyword>
<name>A0ABR3QL45_9PLEO</name>
<gene>
    <name evidence="1" type="ORF">SLS59_009519</name>
</gene>
<protein>
    <submittedName>
        <fullName evidence="1">Uncharacterized protein</fullName>
    </submittedName>
</protein>
<accession>A0ABR3QL45</accession>
<evidence type="ECO:0000313" key="2">
    <source>
        <dbReference type="Proteomes" id="UP001521222"/>
    </source>
</evidence>
<proteinExistence type="predicted"/>
<dbReference type="EMBL" id="JAKIXB020000044">
    <property type="protein sequence ID" value="KAL1592877.1"/>
    <property type="molecule type" value="Genomic_DNA"/>
</dbReference>